<comment type="caution">
    <text evidence="2">The sequence shown here is derived from an EMBL/GenBank/DDBJ whole genome shotgun (WGS) entry which is preliminary data.</text>
</comment>
<proteinExistence type="predicted"/>
<keyword evidence="3" id="KW-1185">Reference proteome</keyword>
<name>A0A2P4XWI6_9STRA</name>
<reference evidence="2 3" key="1">
    <citation type="journal article" date="2017" name="Genome Biol. Evol.">
        <title>Phytophthora megakarya and P. palmivora, closely related causal agents of cacao black pod rot, underwent increases in genome sizes and gene numbers by different mechanisms.</title>
        <authorList>
            <person name="Ali S.S."/>
            <person name="Shao J."/>
            <person name="Lary D.J."/>
            <person name="Kronmiller B."/>
            <person name="Shen D."/>
            <person name="Strem M.D."/>
            <person name="Amoako-Attah I."/>
            <person name="Akrofi A.Y."/>
            <person name="Begoude B.A."/>
            <person name="Ten Hoopen G.M."/>
            <person name="Coulibaly K."/>
            <person name="Kebe B.I."/>
            <person name="Melnick R.L."/>
            <person name="Guiltinan M.J."/>
            <person name="Tyler B.M."/>
            <person name="Meinhardt L.W."/>
            <person name="Bailey B.A."/>
        </authorList>
    </citation>
    <scope>NUCLEOTIDE SEQUENCE [LARGE SCALE GENOMIC DNA]</scope>
    <source>
        <strain evidence="3">sbr112.9</strain>
        <strain evidence="2">Sbr112.9</strain>
    </source>
</reference>
<sequence>MLPALKPSVLRVGASMTRAFSSGEPLVLVEKKDKYAVVRLNRPPVNSLNTALIQELDATIKKLEDDKSVRYDTAT</sequence>
<keyword evidence="2" id="KW-0413">Isomerase</keyword>
<dbReference type="GO" id="GO:0016853">
    <property type="term" value="F:isomerase activity"/>
    <property type="evidence" value="ECO:0007669"/>
    <property type="project" value="UniProtKB-KW"/>
</dbReference>
<dbReference type="Gene3D" id="3.90.226.10">
    <property type="entry name" value="2-enoyl-CoA Hydratase, Chain A, domain 1"/>
    <property type="match status" value="1"/>
</dbReference>
<dbReference type="InterPro" id="IPR029045">
    <property type="entry name" value="ClpP/crotonase-like_dom_sf"/>
</dbReference>
<evidence type="ECO:0000313" key="3">
    <source>
        <dbReference type="Proteomes" id="UP000237271"/>
    </source>
</evidence>
<dbReference type="OrthoDB" id="1696280at2759"/>
<gene>
    <name evidence="2" type="ORF">PHPALM_13738</name>
    <name evidence="1" type="ORF">PHPALM_16755</name>
</gene>
<protein>
    <submittedName>
        <fullName evidence="2">3,2-trans-enoyl-CoA isomerase, mitochondrial</fullName>
    </submittedName>
</protein>
<evidence type="ECO:0000313" key="1">
    <source>
        <dbReference type="EMBL" id="POM67282.1"/>
    </source>
</evidence>
<reference evidence="2" key="2">
    <citation type="submission" date="2017-04" db="EMBL/GenBank/DDBJ databases">
        <authorList>
            <person name="Ali S."/>
            <person name="Shao J."/>
            <person name="Larry D.J."/>
            <person name="Kronmiller B."/>
            <person name="Shen D."/>
            <person name="Strem M.D."/>
            <person name="Melnick R.L."/>
            <person name="Guiltinan M.J."/>
            <person name="Tyler B.M."/>
            <person name="Meinhardt L.W."/>
            <person name="Bailey B.A."/>
        </authorList>
    </citation>
    <scope>NUCLEOTIDE SEQUENCE</scope>
    <source>
        <strain evidence="2">Sbr112.9</strain>
        <tissue evidence="2">Mycelia</tissue>
    </source>
</reference>
<dbReference type="Proteomes" id="UP000237271">
    <property type="component" value="Unassembled WGS sequence"/>
</dbReference>
<dbReference type="EMBL" id="NCKW01009437">
    <property type="protein sequence ID" value="POM67282.1"/>
    <property type="molecule type" value="Genomic_DNA"/>
</dbReference>
<dbReference type="EMBL" id="NCKW01007743">
    <property type="protein sequence ID" value="POM69927.1"/>
    <property type="molecule type" value="Genomic_DNA"/>
</dbReference>
<evidence type="ECO:0000313" key="2">
    <source>
        <dbReference type="EMBL" id="POM69927.1"/>
    </source>
</evidence>
<organism evidence="2 3">
    <name type="scientific">Phytophthora palmivora</name>
    <dbReference type="NCBI Taxonomy" id="4796"/>
    <lineage>
        <taxon>Eukaryota</taxon>
        <taxon>Sar</taxon>
        <taxon>Stramenopiles</taxon>
        <taxon>Oomycota</taxon>
        <taxon>Peronosporomycetes</taxon>
        <taxon>Peronosporales</taxon>
        <taxon>Peronosporaceae</taxon>
        <taxon>Phytophthora</taxon>
    </lineage>
</organism>
<dbReference type="SUPFAM" id="SSF52096">
    <property type="entry name" value="ClpP/crotonase"/>
    <property type="match status" value="1"/>
</dbReference>
<dbReference type="AlphaFoldDB" id="A0A2P4XWI6"/>
<accession>A0A2P4XWI6</accession>